<accession>A0ACA9MV01</accession>
<sequence>VKPMNAKRGKPAKAKRGTNERKGGKATEFEKLLRRNDILLHRNDIVRHCT</sequence>
<name>A0ACA9MV01_9GLOM</name>
<proteinExistence type="predicted"/>
<evidence type="ECO:0000313" key="1">
    <source>
        <dbReference type="EMBL" id="CAG8613464.1"/>
    </source>
</evidence>
<protein>
    <submittedName>
        <fullName evidence="1">1508_t:CDS:1</fullName>
    </submittedName>
</protein>
<keyword evidence="2" id="KW-1185">Reference proteome</keyword>
<evidence type="ECO:0000313" key="2">
    <source>
        <dbReference type="Proteomes" id="UP000789860"/>
    </source>
</evidence>
<reference evidence="1" key="1">
    <citation type="submission" date="2021-06" db="EMBL/GenBank/DDBJ databases">
        <authorList>
            <person name="Kallberg Y."/>
            <person name="Tangrot J."/>
            <person name="Rosling A."/>
        </authorList>
    </citation>
    <scope>NUCLEOTIDE SEQUENCE</scope>
    <source>
        <strain evidence="1">AU212A</strain>
    </source>
</reference>
<gene>
    <name evidence="1" type="ORF">SCALOS_LOCUS7379</name>
</gene>
<dbReference type="Proteomes" id="UP000789860">
    <property type="component" value="Unassembled WGS sequence"/>
</dbReference>
<dbReference type="EMBL" id="CAJVPM010016332">
    <property type="protein sequence ID" value="CAG8613464.1"/>
    <property type="molecule type" value="Genomic_DNA"/>
</dbReference>
<comment type="caution">
    <text evidence="1">The sequence shown here is derived from an EMBL/GenBank/DDBJ whole genome shotgun (WGS) entry which is preliminary data.</text>
</comment>
<feature type="non-terminal residue" evidence="1">
    <location>
        <position position="1"/>
    </location>
</feature>
<organism evidence="1 2">
    <name type="scientific">Scutellospora calospora</name>
    <dbReference type="NCBI Taxonomy" id="85575"/>
    <lineage>
        <taxon>Eukaryota</taxon>
        <taxon>Fungi</taxon>
        <taxon>Fungi incertae sedis</taxon>
        <taxon>Mucoromycota</taxon>
        <taxon>Glomeromycotina</taxon>
        <taxon>Glomeromycetes</taxon>
        <taxon>Diversisporales</taxon>
        <taxon>Gigasporaceae</taxon>
        <taxon>Scutellospora</taxon>
    </lineage>
</organism>